<evidence type="ECO:0000256" key="1">
    <source>
        <dbReference type="SAM" id="MobiDB-lite"/>
    </source>
</evidence>
<evidence type="ECO:0000313" key="3">
    <source>
        <dbReference type="Proteomes" id="UP001597302"/>
    </source>
</evidence>
<feature type="region of interest" description="Disordered" evidence="1">
    <location>
        <begin position="1"/>
        <end position="22"/>
    </location>
</feature>
<comment type="caution">
    <text evidence="2">The sequence shown here is derived from an EMBL/GenBank/DDBJ whole genome shotgun (WGS) entry which is preliminary data.</text>
</comment>
<accession>A0ABW4E4K2</accession>
<proteinExistence type="predicted"/>
<evidence type="ECO:0000313" key="2">
    <source>
        <dbReference type="EMBL" id="MFD1483405.1"/>
    </source>
</evidence>
<name>A0ABW4E4K2_9RHOB</name>
<protein>
    <submittedName>
        <fullName evidence="2">Uncharacterized protein</fullName>
    </submittedName>
</protein>
<dbReference type="EMBL" id="JBHTOQ010000053">
    <property type="protein sequence ID" value="MFD1483405.1"/>
    <property type="molecule type" value="Genomic_DNA"/>
</dbReference>
<reference evidence="3" key="1">
    <citation type="journal article" date="2019" name="Int. J. Syst. Evol. Microbiol.">
        <title>The Global Catalogue of Microorganisms (GCM) 10K type strain sequencing project: providing services to taxonomists for standard genome sequencing and annotation.</title>
        <authorList>
            <consortium name="The Broad Institute Genomics Platform"/>
            <consortium name="The Broad Institute Genome Sequencing Center for Infectious Disease"/>
            <person name="Wu L."/>
            <person name="Ma J."/>
        </authorList>
    </citation>
    <scope>NUCLEOTIDE SEQUENCE [LARGE SCALE GENOMIC DNA]</scope>
    <source>
        <strain evidence="3">CCM 8875</strain>
    </source>
</reference>
<keyword evidence="3" id="KW-1185">Reference proteome</keyword>
<organism evidence="2 3">
    <name type="scientific">Paracoccus nototheniae</name>
    <dbReference type="NCBI Taxonomy" id="2489002"/>
    <lineage>
        <taxon>Bacteria</taxon>
        <taxon>Pseudomonadati</taxon>
        <taxon>Pseudomonadota</taxon>
        <taxon>Alphaproteobacteria</taxon>
        <taxon>Rhodobacterales</taxon>
        <taxon>Paracoccaceae</taxon>
        <taxon>Paracoccus</taxon>
    </lineage>
</organism>
<dbReference type="RefSeq" id="WP_131573795.1">
    <property type="nucleotide sequence ID" value="NZ_CBCSAJ010000129.1"/>
</dbReference>
<gene>
    <name evidence="2" type="ORF">ACFQ5P_19095</name>
</gene>
<dbReference type="Proteomes" id="UP001597302">
    <property type="component" value="Unassembled WGS sequence"/>
</dbReference>
<sequence length="81" mass="8974">MAQNHSNLMAGNEGQAEPSSAPATHSKIIFEMLTTLYPEVKGHVGDLLEFALCDLRHFADHHQLSFSSSDQAAQQTYLMEK</sequence>